<comment type="similarity">
    <text evidence="4">Belongs to the cytochrome P450 family.</text>
</comment>
<dbReference type="PRINTS" id="PR00463">
    <property type="entry name" value="EP450I"/>
</dbReference>
<evidence type="ECO:0000256" key="6">
    <source>
        <dbReference type="ARBA" id="ARBA00022617"/>
    </source>
</evidence>
<dbReference type="GO" id="GO:0042802">
    <property type="term" value="F:identical protein binding"/>
    <property type="evidence" value="ECO:0007669"/>
    <property type="project" value="UniProtKB-ARBA"/>
</dbReference>
<keyword evidence="18 28" id="KW-0472">Membrane</keyword>
<dbReference type="InterPro" id="IPR003599">
    <property type="entry name" value="Ig_sub"/>
</dbReference>
<keyword evidence="9" id="KW-0732">Signal</keyword>
<keyword evidence="15 26" id="KW-0408">Iron</keyword>
<dbReference type="FunFam" id="2.60.40.10:FF:000420">
    <property type="entry name" value="Sidekick cell adhesion molecule 2"/>
    <property type="match status" value="1"/>
</dbReference>
<feature type="domain" description="Ig-like" evidence="29">
    <location>
        <begin position="29"/>
        <end position="117"/>
    </location>
</feature>
<dbReference type="FunFam" id="1.10.630.10:FF:000003">
    <property type="entry name" value="cytochrome P450 3A12-like isoform X2"/>
    <property type="match status" value="1"/>
</dbReference>
<evidence type="ECO:0000256" key="3">
    <source>
        <dbReference type="ARBA" id="ARBA00004586"/>
    </source>
</evidence>
<evidence type="ECO:0000256" key="2">
    <source>
        <dbReference type="ARBA" id="ARBA00004251"/>
    </source>
</evidence>
<dbReference type="GO" id="GO:0045202">
    <property type="term" value="C:synapse"/>
    <property type="evidence" value="ECO:0007669"/>
    <property type="project" value="UniProtKB-SubCell"/>
</dbReference>
<feature type="transmembrane region" description="Helical" evidence="28">
    <location>
        <begin position="1801"/>
        <end position="1819"/>
    </location>
</feature>
<keyword evidence="8 26" id="KW-0479">Metal-binding</keyword>
<dbReference type="Proteomes" id="UP000233556">
    <property type="component" value="Unassembled WGS sequence"/>
</dbReference>
<feature type="domain" description="Fibronectin type-III" evidence="30">
    <location>
        <begin position="412"/>
        <end position="508"/>
    </location>
</feature>
<evidence type="ECO:0000256" key="20">
    <source>
        <dbReference type="ARBA" id="ARBA00023180"/>
    </source>
</evidence>
<keyword evidence="21" id="KW-0393">Immunoglobulin domain</keyword>
<dbReference type="Pfam" id="PF13927">
    <property type="entry name" value="Ig_3"/>
    <property type="match status" value="2"/>
</dbReference>
<keyword evidence="5" id="KW-1003">Cell membrane</keyword>
<evidence type="ECO:0000256" key="5">
    <source>
        <dbReference type="ARBA" id="ARBA00022475"/>
    </source>
</evidence>
<feature type="domain" description="Fibronectin type-III" evidence="30">
    <location>
        <begin position="709"/>
        <end position="808"/>
    </location>
</feature>
<dbReference type="InterPro" id="IPR050705">
    <property type="entry name" value="Cytochrome_P450_3A"/>
</dbReference>
<dbReference type="GO" id="GO:0020037">
    <property type="term" value="F:heme binding"/>
    <property type="evidence" value="ECO:0007669"/>
    <property type="project" value="InterPro"/>
</dbReference>
<evidence type="ECO:0000256" key="27">
    <source>
        <dbReference type="SAM" id="MobiDB-lite"/>
    </source>
</evidence>
<dbReference type="PRINTS" id="PR00385">
    <property type="entry name" value="P450"/>
</dbReference>
<dbReference type="FunFam" id="2.60.40.10:FF:000261">
    <property type="entry name" value="Sidekick cell adhesion molecule 2"/>
    <property type="match status" value="1"/>
</dbReference>
<dbReference type="FunFam" id="2.60.40.10:FF:000253">
    <property type="entry name" value="Sidekick cell adhesion molecule 1"/>
    <property type="match status" value="1"/>
</dbReference>
<evidence type="ECO:0000256" key="7">
    <source>
        <dbReference type="ARBA" id="ARBA00022692"/>
    </source>
</evidence>
<dbReference type="PRINTS" id="PR00014">
    <property type="entry name" value="FNTYPEIII"/>
</dbReference>
<dbReference type="PANTHER" id="PTHR24302">
    <property type="entry name" value="CYTOCHROME P450 FAMILY 3"/>
    <property type="match status" value="1"/>
</dbReference>
<reference evidence="32" key="2">
    <citation type="submission" date="2017-12" db="EMBL/GenBank/DDBJ databases">
        <title>Genome sequence of the Bar-tailed Godwit (Limosa lapponica baueri).</title>
        <authorList>
            <person name="Lima N.C.B."/>
            <person name="Parody-Merino A.M."/>
            <person name="Battley P.F."/>
            <person name="Fidler A.E."/>
            <person name="Prosdocimi F."/>
        </authorList>
    </citation>
    <scope>NUCLEOTIDE SEQUENCE [LARGE SCALE GENOMIC DNA]</scope>
</reference>
<evidence type="ECO:0000259" key="29">
    <source>
        <dbReference type="PROSITE" id="PS50835"/>
    </source>
</evidence>
<dbReference type="SUPFAM" id="SSF48264">
    <property type="entry name" value="Cytochrome P450"/>
    <property type="match status" value="1"/>
</dbReference>
<dbReference type="InterPro" id="IPR017972">
    <property type="entry name" value="Cyt_P450_CS"/>
</dbReference>
<accession>A0A2I0U258</accession>
<dbReference type="InterPro" id="IPR036179">
    <property type="entry name" value="Ig-like_dom_sf"/>
</dbReference>
<sequence length="2095" mass="233247">MSAYCIRRQERDGVALLTGATDPSDTVAPVIVIPPRNTSVVAGSSEIMLECVANARPLERLSMTWKRNGVKITSGISSFGRRLTITNPTSADVGMYFCEAKLRDSTEEPARAKAFLSIMEPPYFTAEPESVILAEVEKDVDILCQAMGVPIPTLVWYKDSVPLSKLENPRYKVLLSGGLQIRALRPEDAGIFQCFASNKAGEIQTYTYLDVTNRTFIVHPPEDSTVIKGTTATLRCEATHDPRISIRYVWKKDSVVINPSSSSRITVEKDGTLLISQTWSGDIGDYTCEVISFGGNDSRMARLEVIELPHSPQNLVATLNSSYSRSVMLSWVRPFDGNSPVLYYMVELSENNSPWKVHLSNLDPKMTSVTVSGLTPARTYQFRVCAVNQVGKGQYSSETSRLMLPEEPPSAPPKNIVASGRTNQSIMVQWQPPPESEHNGVLHGYILRYRLAGLPGEYQYKNITSAEINYCLVKDLIIWTQYEIQVASYNGAGLGAFSRPVTEYTLQGVPTAPPQNVQVEAVNSTTIQFLWNPPPQQFINGINQGYKLLAWPVDAPETVTVVTIAPDFHGVHSGCITNLKKYTTYYTSVLCFTTPGDGPRSTPQLLRTLEDKPGAVGHLSFTEILDTSLKVSWQEPVEKNGIITGYQISWEVYGRNESRLARTLPNTTLEYKITGLSSLTTYTIEVAAVTAKGSGWVTSSTISSELPGAPSNLVISNISPRSATLQFRPGYDGKTSISKWIVEGQVGVLGDEEEWVSLREVENEPDAQMLEVPNLTPYTHYRFRMRQVNVVGASPLSQPSRVIQTLQAPPDVAPGSVTVRTASETSLWLRWVPLPDTQYNGNPESVGYRIKFWRVDVQSPALMKVINDRLEREYTIEDLEEWTEYELQIQAFNAIGAGPWSEVVRGRTRESVPSAPPENVSAEAVSSTQILLTWTAVPEPEQNGLILGYKILFKAKDLDSEPKSQIVRGNHTQSFLLSGLRKYVLYEIQVLAFTRIGDGVPSSPPVIERTKDDAPGPPVRLVFPEVRLTSVRIVWQPPEEPNGIILGYQIAYRLASSSPNKFTTVEVGSTVRQFTATDLTPESAYIFRTSAKTRQGWGEPLEATVITTEKRERPAPPRQLMTPQSDVSSRSLLLQWVPGSDGSSPIRYFTVQVRELPNGDWQTYSSSISHEATSCIIERCTHGWFNFLPNAYPVVCERLARCSFLQMYTLGFSLTPAPAAKATEPAVIYTIYYWESDVQNETEKVKVLFLPETTVRLKNLTSHTRYMVCISAFNAAGDGPRSSPSQGRTHQAAPSAPSFLAFSEITCTTLNVSWGEPTAANGVLQGYRVVYEPLAPVQGVSKVVTVDIKGNWQRWLKVRDLTKGMTYLFRVQARTIAYGPELQANVTAGPAEDEGLWDMFVKDIPRSATSYTVGLDKLKQGVTYEFRVVAVNEFGYGEPSVPSVAVSAQTEAPFYEEWWFLLVMALSSLILILLVVFALVLHGQSKKYRNCSTGKTISNVEESVTLDNGGFTALELNSRHLNIKSTFSKKNGTRSPPRPSPGGLHYSDEDICNKYNGAVLTEGLGLNEKPLEVSESEVWFTGLFAWHLKIKMSKAKMTSRTQAGQIPDLTLADSVLQGMWVFASIIHLVSHIPLKKKVLVVYESPTVARGEKTDFQAYPESYGIWPYRAFKKLGIPGPQPLPFLGTFLEYRQNFGLNGILESAVSVAEDEKWKRIRTVLSPTFTSGKLKEMFPVIIHNGEKLVKNIEKKVANDDFVNTKDIFGAYSMDVVTSTSFSVNIDSMGNPSDPFVTNIKKFLKFSFLNPVFVFLVLFPFVVPVLEKMKVTLLPSKVMDFFNGVFIKMKKEREKGGSTNRVDFLQLMVDSQSSHDSSKSAETDSYKSLSDDEILAQALIFVFAGYETTSSTLNYISYNLAIHPDVQQRLQDEIDAYLPNKATPTYNAITQMEYLDMVVNETLRLYPVGGRIERVCKKTVELNGVTIPKGTVVMIPVYVLHRDPECWPEPEEFRPERFSKESRESIDPYTFLPFGAGPRNCIGMRFALLTLKVAMVVLLQNFSFRTCKDTPIPLVLDTKGFVQPKEPIILKMVPRDCADPQK</sequence>
<dbReference type="FunFam" id="2.60.40.10:FF:000485">
    <property type="entry name" value="Sidekick cell adhesion molecule 2"/>
    <property type="match status" value="1"/>
</dbReference>
<feature type="region of interest" description="Disordered" evidence="27">
    <location>
        <begin position="1527"/>
        <end position="1547"/>
    </location>
</feature>
<dbReference type="PROSITE" id="PS50835">
    <property type="entry name" value="IG_LIKE"/>
    <property type="match status" value="3"/>
</dbReference>
<dbReference type="GO" id="GO:0005886">
    <property type="term" value="C:plasma membrane"/>
    <property type="evidence" value="ECO:0007669"/>
    <property type="project" value="UniProtKB-SubCell"/>
</dbReference>
<dbReference type="InterPro" id="IPR003961">
    <property type="entry name" value="FN3_dom"/>
</dbReference>
<protein>
    <submittedName>
        <fullName evidence="31">Protein sidekick-1</fullName>
    </submittedName>
</protein>
<evidence type="ECO:0000313" key="31">
    <source>
        <dbReference type="EMBL" id="PKU40115.1"/>
    </source>
</evidence>
<evidence type="ECO:0000256" key="17">
    <source>
        <dbReference type="ARBA" id="ARBA00023033"/>
    </source>
</evidence>
<dbReference type="FunFam" id="2.60.40.10:FF:000360">
    <property type="entry name" value="Sidekick cell adhesion molecule 2"/>
    <property type="match status" value="1"/>
</dbReference>
<name>A0A2I0U258_LIMLA</name>
<reference evidence="32" key="1">
    <citation type="submission" date="2017-11" db="EMBL/GenBank/DDBJ databases">
        <authorList>
            <person name="Lima N.C."/>
            <person name="Parody-Merino A.M."/>
            <person name="Battley P.F."/>
            <person name="Fidler A.E."/>
            <person name="Prosdocimi F."/>
        </authorList>
    </citation>
    <scope>NUCLEOTIDE SEQUENCE [LARGE SCALE GENOMIC DNA]</scope>
</reference>
<comment type="similarity">
    <text evidence="24">Belongs to the sidekick family.</text>
</comment>
<feature type="domain" description="Fibronectin type-III" evidence="30">
    <location>
        <begin position="513"/>
        <end position="611"/>
    </location>
</feature>
<feature type="domain" description="Fibronectin type-III" evidence="30">
    <location>
        <begin position="813"/>
        <end position="911"/>
    </location>
</feature>
<dbReference type="Pfam" id="PF07679">
    <property type="entry name" value="I-set"/>
    <property type="match status" value="1"/>
</dbReference>
<dbReference type="PROSITE" id="PS00086">
    <property type="entry name" value="CYTOCHROME_P450"/>
    <property type="match status" value="1"/>
</dbReference>
<dbReference type="GO" id="GO:0016705">
    <property type="term" value="F:oxidoreductase activity, acting on paired donors, with incorporation or reduction of molecular oxygen"/>
    <property type="evidence" value="ECO:0007669"/>
    <property type="project" value="InterPro"/>
</dbReference>
<evidence type="ECO:0000256" key="14">
    <source>
        <dbReference type="ARBA" id="ARBA00023002"/>
    </source>
</evidence>
<evidence type="ECO:0000256" key="18">
    <source>
        <dbReference type="ARBA" id="ARBA00023136"/>
    </source>
</evidence>
<evidence type="ECO:0000259" key="30">
    <source>
        <dbReference type="PROSITE" id="PS50853"/>
    </source>
</evidence>
<dbReference type="OrthoDB" id="8923679at2759"/>
<evidence type="ECO:0000256" key="11">
    <source>
        <dbReference type="ARBA" id="ARBA00022824"/>
    </source>
</evidence>
<dbReference type="GO" id="GO:0008395">
    <property type="term" value="F:steroid hydroxylase activity"/>
    <property type="evidence" value="ECO:0007669"/>
    <property type="project" value="TreeGrafter"/>
</dbReference>
<feature type="domain" description="Fibronectin type-III" evidence="30">
    <location>
        <begin position="615"/>
        <end position="707"/>
    </location>
</feature>
<feature type="domain" description="Fibronectin type-III" evidence="30">
    <location>
        <begin position="1293"/>
        <end position="1393"/>
    </location>
</feature>
<dbReference type="PANTHER" id="PTHR24302:SF42">
    <property type="entry name" value="CYTOCHROME P450 FAMILY 3 SUBFAMILY A MEMBER 4"/>
    <property type="match status" value="1"/>
</dbReference>
<dbReference type="InterPro" id="IPR036116">
    <property type="entry name" value="FN3_sf"/>
</dbReference>
<feature type="domain" description="Fibronectin type-III" evidence="30">
    <location>
        <begin position="311"/>
        <end position="407"/>
    </location>
</feature>
<keyword evidence="19" id="KW-1015">Disulfide bond</keyword>
<dbReference type="InterPro" id="IPR001128">
    <property type="entry name" value="Cyt_P450"/>
</dbReference>
<dbReference type="SUPFAM" id="SSF48726">
    <property type="entry name" value="Immunoglobulin"/>
    <property type="match status" value="3"/>
</dbReference>
<keyword evidence="13 28" id="KW-1133">Transmembrane helix</keyword>
<evidence type="ECO:0000256" key="10">
    <source>
        <dbReference type="ARBA" id="ARBA00022737"/>
    </source>
</evidence>
<keyword evidence="14" id="KW-0560">Oxidoreductase</keyword>
<evidence type="ECO:0000256" key="26">
    <source>
        <dbReference type="PIRSR" id="PIRSR602401-1"/>
    </source>
</evidence>
<dbReference type="Gene3D" id="2.60.40.10">
    <property type="entry name" value="Immunoglobulins"/>
    <property type="match status" value="15"/>
</dbReference>
<evidence type="ECO:0000256" key="4">
    <source>
        <dbReference type="ARBA" id="ARBA00010617"/>
    </source>
</evidence>
<comment type="function">
    <text evidence="23">Adhesion molecule that promotes lamina-specific synaptic connections in the retina. Expressed in specific subsets of interneurons and retinal ganglion cells (RGCs) and promotes synaptic connectivity via homophilic interactions.</text>
</comment>
<dbReference type="InterPro" id="IPR003598">
    <property type="entry name" value="Ig_sub2"/>
</dbReference>
<feature type="domain" description="Fibronectin type-III" evidence="30">
    <location>
        <begin position="1195"/>
        <end position="1292"/>
    </location>
</feature>
<evidence type="ECO:0000256" key="22">
    <source>
        <dbReference type="ARBA" id="ARBA00034103"/>
    </source>
</evidence>
<feature type="transmembrane region" description="Helical" evidence="28">
    <location>
        <begin position="1458"/>
        <end position="1481"/>
    </location>
</feature>
<dbReference type="InterPro" id="IPR013783">
    <property type="entry name" value="Ig-like_fold"/>
</dbReference>
<dbReference type="GO" id="GO:0010842">
    <property type="term" value="P:retina layer formation"/>
    <property type="evidence" value="ECO:0007669"/>
    <property type="project" value="UniProtKB-ARBA"/>
</dbReference>
<dbReference type="SMART" id="SM00060">
    <property type="entry name" value="FN3"/>
    <property type="match status" value="11"/>
</dbReference>
<dbReference type="FunFam" id="2.60.40.10:FF:000209">
    <property type="entry name" value="Sidekick cell adhesion molecule 2"/>
    <property type="match status" value="1"/>
</dbReference>
<evidence type="ECO:0000256" key="25">
    <source>
        <dbReference type="ARBA" id="ARBA00065695"/>
    </source>
</evidence>
<dbReference type="GO" id="GO:0007416">
    <property type="term" value="P:synapse assembly"/>
    <property type="evidence" value="ECO:0007669"/>
    <property type="project" value="UniProtKB-ARBA"/>
</dbReference>
<dbReference type="FunFam" id="2.60.40.10:FF:000236">
    <property type="entry name" value="Sidekick cell adhesion molecule 2"/>
    <property type="match status" value="1"/>
</dbReference>
<feature type="domain" description="Ig-like" evidence="29">
    <location>
        <begin position="122"/>
        <end position="212"/>
    </location>
</feature>
<evidence type="ECO:0000256" key="23">
    <source>
        <dbReference type="ARBA" id="ARBA00060218"/>
    </source>
</evidence>
<dbReference type="Pfam" id="PF00067">
    <property type="entry name" value="p450"/>
    <property type="match status" value="1"/>
</dbReference>
<feature type="domain" description="Fibronectin type-III" evidence="30">
    <location>
        <begin position="916"/>
        <end position="1013"/>
    </location>
</feature>
<evidence type="ECO:0000256" key="21">
    <source>
        <dbReference type="ARBA" id="ARBA00023319"/>
    </source>
</evidence>
<keyword evidence="32" id="KW-1185">Reference proteome</keyword>
<dbReference type="GO" id="GO:0007156">
    <property type="term" value="P:homophilic cell adhesion via plasma membrane adhesion molecules"/>
    <property type="evidence" value="ECO:0007669"/>
    <property type="project" value="UniProtKB-ARBA"/>
</dbReference>
<evidence type="ECO:0000256" key="12">
    <source>
        <dbReference type="ARBA" id="ARBA00022889"/>
    </source>
</evidence>
<proteinExistence type="inferred from homology"/>
<evidence type="ECO:0000313" key="32">
    <source>
        <dbReference type="Proteomes" id="UP000233556"/>
    </source>
</evidence>
<keyword evidence="20" id="KW-0325">Glycoprotein</keyword>
<evidence type="ECO:0000256" key="19">
    <source>
        <dbReference type="ARBA" id="ARBA00023157"/>
    </source>
</evidence>
<evidence type="ECO:0000256" key="16">
    <source>
        <dbReference type="ARBA" id="ARBA00023018"/>
    </source>
</evidence>
<dbReference type="FunFam" id="2.60.40.10:FF:000206">
    <property type="entry name" value="Sidekick cell adhesion molecule 2"/>
    <property type="match status" value="1"/>
</dbReference>
<dbReference type="EMBL" id="KZ506334">
    <property type="protein sequence ID" value="PKU40115.1"/>
    <property type="molecule type" value="Genomic_DNA"/>
</dbReference>
<dbReference type="FunFam" id="2.60.40.10:FF:000177">
    <property type="entry name" value="Sidekick cell adhesion molecule 2"/>
    <property type="match status" value="1"/>
</dbReference>
<dbReference type="InterPro" id="IPR036396">
    <property type="entry name" value="Cyt_P450_sf"/>
</dbReference>
<dbReference type="CDD" id="cd00063">
    <property type="entry name" value="FN3"/>
    <property type="match status" value="11"/>
</dbReference>
<keyword evidence="10" id="KW-0677">Repeat</keyword>
<keyword evidence="11" id="KW-0256">Endoplasmic reticulum</keyword>
<comment type="cofactor">
    <cofactor evidence="1 26">
        <name>heme</name>
        <dbReference type="ChEBI" id="CHEBI:30413"/>
    </cofactor>
</comment>
<feature type="binding site" description="axial binding residue" evidence="26">
    <location>
        <position position="2034"/>
    </location>
    <ligand>
        <name>heme</name>
        <dbReference type="ChEBI" id="CHEBI:30413"/>
    </ligand>
    <ligandPart>
        <name>Fe</name>
        <dbReference type="ChEBI" id="CHEBI:18248"/>
    </ligandPart>
</feature>
<organism evidence="31 32">
    <name type="scientific">Limosa lapponica baueri</name>
    <dbReference type="NCBI Taxonomy" id="1758121"/>
    <lineage>
        <taxon>Eukaryota</taxon>
        <taxon>Metazoa</taxon>
        <taxon>Chordata</taxon>
        <taxon>Craniata</taxon>
        <taxon>Vertebrata</taxon>
        <taxon>Euteleostomi</taxon>
        <taxon>Archelosauria</taxon>
        <taxon>Archosauria</taxon>
        <taxon>Dinosauria</taxon>
        <taxon>Saurischia</taxon>
        <taxon>Theropoda</taxon>
        <taxon>Coelurosauria</taxon>
        <taxon>Aves</taxon>
        <taxon>Neognathae</taxon>
        <taxon>Neoaves</taxon>
        <taxon>Charadriiformes</taxon>
        <taxon>Scolopacidae</taxon>
        <taxon>Limosa</taxon>
    </lineage>
</organism>
<dbReference type="GO" id="GO:0005506">
    <property type="term" value="F:iron ion binding"/>
    <property type="evidence" value="ECO:0007669"/>
    <property type="project" value="InterPro"/>
</dbReference>
<dbReference type="InterPro" id="IPR007110">
    <property type="entry name" value="Ig-like_dom"/>
</dbReference>
<dbReference type="InterPro" id="IPR002401">
    <property type="entry name" value="Cyt_P450_E_grp-I"/>
</dbReference>
<dbReference type="FunFam" id="2.60.40.10:FF:000231">
    <property type="entry name" value="Sidekick cell adhesion molecule 2"/>
    <property type="match status" value="1"/>
</dbReference>
<comment type="subunit">
    <text evidence="25">Homodimer; mediates homophilic interactions to promote cell adhesion.</text>
</comment>
<evidence type="ECO:0000256" key="13">
    <source>
        <dbReference type="ARBA" id="ARBA00022989"/>
    </source>
</evidence>
<evidence type="ECO:0000256" key="9">
    <source>
        <dbReference type="ARBA" id="ARBA00022729"/>
    </source>
</evidence>
<keyword evidence="6 26" id="KW-0349">Heme</keyword>
<evidence type="ECO:0000256" key="1">
    <source>
        <dbReference type="ARBA" id="ARBA00001971"/>
    </source>
</evidence>
<keyword evidence="17" id="KW-0503">Monooxygenase</keyword>
<feature type="domain" description="Fibronectin type-III" evidence="30">
    <location>
        <begin position="1017"/>
        <end position="1111"/>
    </location>
</feature>
<dbReference type="GO" id="GO:0005789">
    <property type="term" value="C:endoplasmic reticulum membrane"/>
    <property type="evidence" value="ECO:0007669"/>
    <property type="project" value="UniProtKB-SubCell"/>
</dbReference>
<gene>
    <name evidence="31" type="ORF">llap_9582</name>
</gene>
<evidence type="ECO:0000256" key="15">
    <source>
        <dbReference type="ARBA" id="ARBA00023004"/>
    </source>
</evidence>
<dbReference type="Gene3D" id="1.10.630.10">
    <property type="entry name" value="Cytochrome P450"/>
    <property type="match status" value="1"/>
</dbReference>
<feature type="domain" description="Ig-like" evidence="29">
    <location>
        <begin position="214"/>
        <end position="304"/>
    </location>
</feature>
<dbReference type="InterPro" id="IPR013098">
    <property type="entry name" value="Ig_I-set"/>
</dbReference>
<keyword evidence="12" id="KW-0130">Cell adhesion</keyword>
<comment type="subcellular location">
    <subcellularLocation>
        <location evidence="2">Cell membrane</location>
        <topology evidence="2">Single-pass type I membrane protein</topology>
    </subcellularLocation>
    <subcellularLocation>
        <location evidence="3">Endoplasmic reticulum membrane</location>
    </subcellularLocation>
    <subcellularLocation>
        <location evidence="22">Synapse</location>
    </subcellularLocation>
</comment>
<dbReference type="FunFam" id="2.60.40.10:FF:000202">
    <property type="entry name" value="Sidekick cell adhesion molecule 1"/>
    <property type="match status" value="1"/>
</dbReference>
<dbReference type="FunFam" id="2.60.40.10:FF:000158">
    <property type="entry name" value="Sidekick cell adhesion molecule 2"/>
    <property type="match status" value="1"/>
</dbReference>
<keyword evidence="7 28" id="KW-0812">Transmembrane</keyword>
<dbReference type="PROSITE" id="PS50853">
    <property type="entry name" value="FN3"/>
    <property type="match status" value="10"/>
</dbReference>
<dbReference type="Pfam" id="PF00041">
    <property type="entry name" value="fn3"/>
    <property type="match status" value="10"/>
</dbReference>
<evidence type="ECO:0000256" key="24">
    <source>
        <dbReference type="ARBA" id="ARBA00061621"/>
    </source>
</evidence>
<dbReference type="SUPFAM" id="SSF49265">
    <property type="entry name" value="Fibronectin type III"/>
    <property type="match status" value="7"/>
</dbReference>
<keyword evidence="16" id="KW-0770">Synapse</keyword>
<dbReference type="SMART" id="SM00408">
    <property type="entry name" value="IGc2"/>
    <property type="match status" value="3"/>
</dbReference>
<evidence type="ECO:0000256" key="8">
    <source>
        <dbReference type="ARBA" id="ARBA00022723"/>
    </source>
</evidence>
<dbReference type="SMART" id="SM00409">
    <property type="entry name" value="IG"/>
    <property type="match status" value="3"/>
</dbReference>
<evidence type="ECO:0000256" key="28">
    <source>
        <dbReference type="SAM" id="Phobius"/>
    </source>
</evidence>